<name>T0MH56_9MICR</name>
<dbReference type="SUPFAM" id="SSF52540">
    <property type="entry name" value="P-loop containing nucleoside triphosphate hydrolases"/>
    <property type="match status" value="1"/>
</dbReference>
<keyword evidence="2" id="KW-0648">Protein biosynthesis</keyword>
<dbReference type="GO" id="GO:0042256">
    <property type="term" value="P:cytosolic ribosome assembly"/>
    <property type="evidence" value="ECO:0007669"/>
    <property type="project" value="TreeGrafter"/>
</dbReference>
<dbReference type="PANTHER" id="PTHR42908:SF3">
    <property type="entry name" value="ELONGATION FACTOR-LIKE GTPASE 1"/>
    <property type="match status" value="1"/>
</dbReference>
<evidence type="ECO:0000259" key="1">
    <source>
        <dbReference type="PROSITE" id="PS51722"/>
    </source>
</evidence>
<keyword evidence="3" id="KW-1185">Reference proteome</keyword>
<dbReference type="Gene3D" id="3.40.50.300">
    <property type="entry name" value="P-loop containing nucleotide triphosphate hydrolases"/>
    <property type="match status" value="1"/>
</dbReference>
<dbReference type="InterPro" id="IPR005225">
    <property type="entry name" value="Small_GTP-bd"/>
</dbReference>
<dbReference type="VEuPathDB" id="MicrosporidiaDB:NAPIS_ORF02032"/>
<dbReference type="PROSITE" id="PS51722">
    <property type="entry name" value="G_TR_2"/>
    <property type="match status" value="1"/>
</dbReference>
<dbReference type="GO" id="GO:0005829">
    <property type="term" value="C:cytosol"/>
    <property type="evidence" value="ECO:0007669"/>
    <property type="project" value="TreeGrafter"/>
</dbReference>
<dbReference type="PRINTS" id="PR00315">
    <property type="entry name" value="ELONGATNFCT"/>
</dbReference>
<dbReference type="GO" id="GO:0003746">
    <property type="term" value="F:translation elongation factor activity"/>
    <property type="evidence" value="ECO:0007669"/>
    <property type="project" value="UniProtKB-KW"/>
</dbReference>
<dbReference type="GO" id="GO:0043022">
    <property type="term" value="F:ribosome binding"/>
    <property type="evidence" value="ECO:0007669"/>
    <property type="project" value="TreeGrafter"/>
</dbReference>
<dbReference type="PANTHER" id="PTHR42908">
    <property type="entry name" value="TRANSLATION ELONGATION FACTOR-RELATED"/>
    <property type="match status" value="1"/>
</dbReference>
<dbReference type="InterPro" id="IPR000795">
    <property type="entry name" value="T_Tr_GTP-bd_dom"/>
</dbReference>
<organism evidence="2 3">
    <name type="scientific">Vairimorpha apis BRL 01</name>
    <dbReference type="NCBI Taxonomy" id="1037528"/>
    <lineage>
        <taxon>Eukaryota</taxon>
        <taxon>Fungi</taxon>
        <taxon>Fungi incertae sedis</taxon>
        <taxon>Microsporidia</taxon>
        <taxon>Nosematidae</taxon>
        <taxon>Vairimorpha</taxon>
    </lineage>
</organism>
<evidence type="ECO:0000313" key="2">
    <source>
        <dbReference type="EMBL" id="EQB60390.1"/>
    </source>
</evidence>
<gene>
    <name evidence="2" type="ORF">NAPIS_ORF02032</name>
</gene>
<dbReference type="InterPro" id="IPR027417">
    <property type="entry name" value="P-loop_NTPase"/>
</dbReference>
<proteinExistence type="predicted"/>
<sequence length="378" mass="44103">MVSIITTVVAHIDHGKTTLIDCLVAAHGKISKSLAGDMRFMDTREDEQSRGITLKMSAISVMNNNTTHTIIDTPGHVDFEFLIEQSSLLSDCFLIIIDLKEGITPRTHSLIKYINKHMTILVINKIDKVPENTTFLILDIINLINEMIGEMIFTWENNNIILCSAILCYGVNYQISKKIFRKNTTIEHIVKCINYIEKQIFYFENKKPNEIDKLCKKFFVANKTRKSILSSIMSLSDSIFNSLETIYKYDQKEYIAYVSLGLIKNEYKKEDLLFITRLHYGILKIGTVLYSHECEHKIKEIYKYTLNGLEKIDEITGSNLICIKSNVKKNTFLSNKPHNLLFKEVMYPFYRSFFKYNDFYERSFKCNCQYRTMFKTEN</sequence>
<dbReference type="GO" id="GO:0005525">
    <property type="term" value="F:GTP binding"/>
    <property type="evidence" value="ECO:0007669"/>
    <property type="project" value="InterPro"/>
</dbReference>
<reference evidence="2 3" key="1">
    <citation type="journal article" date="2013" name="BMC Genomics">
        <title>Genome sequencing and comparative genomics of honey bee microsporidia, Nosema apis reveal novel insights into host-parasite interactions.</title>
        <authorList>
            <person name="Chen Yp."/>
            <person name="Pettis J.S."/>
            <person name="Zhao Y."/>
            <person name="Liu X."/>
            <person name="Tallon L.J."/>
            <person name="Sadzewicz L.D."/>
            <person name="Li R."/>
            <person name="Zheng H."/>
            <person name="Huang S."/>
            <person name="Zhang X."/>
            <person name="Hamilton M.C."/>
            <person name="Pernal S.F."/>
            <person name="Melathopoulos A.P."/>
            <person name="Yan X."/>
            <person name="Evans J.D."/>
        </authorList>
    </citation>
    <scope>NUCLEOTIDE SEQUENCE [LARGE SCALE GENOMIC DNA]</scope>
    <source>
        <strain evidence="2 3">BRL 01</strain>
    </source>
</reference>
<dbReference type="GO" id="GO:1990904">
    <property type="term" value="C:ribonucleoprotein complex"/>
    <property type="evidence" value="ECO:0007669"/>
    <property type="project" value="TreeGrafter"/>
</dbReference>
<dbReference type="NCBIfam" id="TIGR00231">
    <property type="entry name" value="small_GTP"/>
    <property type="match status" value="1"/>
</dbReference>
<protein>
    <submittedName>
        <fullName evidence="2">Translation elongation factor 2</fullName>
    </submittedName>
</protein>
<dbReference type="HOGENOM" id="CLU_011666_1_0_1"/>
<accession>T0MH56</accession>
<feature type="domain" description="Tr-type G" evidence="1">
    <location>
        <begin position="1"/>
        <end position="244"/>
    </location>
</feature>
<dbReference type="AlphaFoldDB" id="T0MH56"/>
<dbReference type="Proteomes" id="UP000053780">
    <property type="component" value="Unassembled WGS sequence"/>
</dbReference>
<dbReference type="EMBL" id="KE647291">
    <property type="protein sequence ID" value="EQB60390.1"/>
    <property type="molecule type" value="Genomic_DNA"/>
</dbReference>
<evidence type="ECO:0000313" key="3">
    <source>
        <dbReference type="Proteomes" id="UP000053780"/>
    </source>
</evidence>
<dbReference type="GO" id="GO:0003924">
    <property type="term" value="F:GTPase activity"/>
    <property type="evidence" value="ECO:0007669"/>
    <property type="project" value="InterPro"/>
</dbReference>
<dbReference type="Pfam" id="PF00009">
    <property type="entry name" value="GTP_EFTU"/>
    <property type="match status" value="1"/>
</dbReference>
<keyword evidence="2" id="KW-0251">Elongation factor</keyword>
<dbReference type="OrthoDB" id="364892at2759"/>